<keyword evidence="8" id="KW-1185">Reference proteome</keyword>
<dbReference type="InterPro" id="IPR029056">
    <property type="entry name" value="Ribokinase-like"/>
</dbReference>
<dbReference type="SUPFAM" id="SSF53613">
    <property type="entry name" value="Ribokinase-like"/>
    <property type="match status" value="1"/>
</dbReference>
<dbReference type="EC" id="2.7.1.35" evidence="1"/>
<dbReference type="PANTHER" id="PTHR10534:SF2">
    <property type="entry name" value="PYRIDOXAL KINASE"/>
    <property type="match status" value="1"/>
</dbReference>
<keyword evidence="5" id="KW-0067">ATP-binding</keyword>
<keyword evidence="4 7" id="KW-0418">Kinase</keyword>
<evidence type="ECO:0000256" key="1">
    <source>
        <dbReference type="ARBA" id="ARBA00012104"/>
    </source>
</evidence>
<dbReference type="RefSeq" id="WP_077685363.1">
    <property type="nucleotide sequence ID" value="NZ_CP019606.1"/>
</dbReference>
<dbReference type="CDD" id="cd01173">
    <property type="entry name" value="pyridoxal_pyridoxamine_kinase"/>
    <property type="match status" value="1"/>
</dbReference>
<evidence type="ECO:0000313" key="7">
    <source>
        <dbReference type="EMBL" id="AQP47042.1"/>
    </source>
</evidence>
<evidence type="ECO:0000256" key="3">
    <source>
        <dbReference type="ARBA" id="ARBA00022741"/>
    </source>
</evidence>
<reference evidence="8" key="1">
    <citation type="submission" date="2017-02" db="EMBL/GenBank/DDBJ databases">
        <title>Tessaracoccus aquaemaris sp. nov., isolated from the intestine of a Korean rockfish, Sebastes schlegelii, in a marine aquaculture pond.</title>
        <authorList>
            <person name="Tak E.J."/>
            <person name="Bae J.-W."/>
        </authorList>
    </citation>
    <scope>NUCLEOTIDE SEQUENCE [LARGE SCALE GENOMIC DNA]</scope>
    <source>
        <strain evidence="8">NSG39</strain>
    </source>
</reference>
<dbReference type="Pfam" id="PF08543">
    <property type="entry name" value="Phos_pyr_kin"/>
    <property type="match status" value="1"/>
</dbReference>
<dbReference type="GO" id="GO:0005829">
    <property type="term" value="C:cytosol"/>
    <property type="evidence" value="ECO:0007669"/>
    <property type="project" value="TreeGrafter"/>
</dbReference>
<dbReference type="InterPro" id="IPR013749">
    <property type="entry name" value="PM/HMP-P_kinase-1"/>
</dbReference>
<organism evidence="7 8">
    <name type="scientific">Tessaracoccus aquimaris</name>
    <dbReference type="NCBI Taxonomy" id="1332264"/>
    <lineage>
        <taxon>Bacteria</taxon>
        <taxon>Bacillati</taxon>
        <taxon>Actinomycetota</taxon>
        <taxon>Actinomycetes</taxon>
        <taxon>Propionibacteriales</taxon>
        <taxon>Propionibacteriaceae</taxon>
        <taxon>Tessaracoccus</taxon>
    </lineage>
</organism>
<evidence type="ECO:0000259" key="6">
    <source>
        <dbReference type="Pfam" id="PF08543"/>
    </source>
</evidence>
<dbReference type="GO" id="GO:0005524">
    <property type="term" value="F:ATP binding"/>
    <property type="evidence" value="ECO:0007669"/>
    <property type="project" value="UniProtKB-KW"/>
</dbReference>
<dbReference type="Gene3D" id="3.40.1190.20">
    <property type="match status" value="1"/>
</dbReference>
<dbReference type="NCBIfam" id="NF004398">
    <property type="entry name" value="PRK05756.1"/>
    <property type="match status" value="1"/>
</dbReference>
<proteinExistence type="predicted"/>
<evidence type="ECO:0000256" key="2">
    <source>
        <dbReference type="ARBA" id="ARBA00022679"/>
    </source>
</evidence>
<dbReference type="KEGG" id="tes:BW730_05435"/>
<dbReference type="NCBIfam" id="TIGR00687">
    <property type="entry name" value="pyridox_kin"/>
    <property type="match status" value="1"/>
</dbReference>
<protein>
    <recommendedName>
        <fullName evidence="1">pyridoxal kinase</fullName>
        <ecNumber evidence="1">2.7.1.35</ecNumber>
    </recommendedName>
</protein>
<keyword evidence="3" id="KW-0547">Nucleotide-binding</keyword>
<evidence type="ECO:0000256" key="4">
    <source>
        <dbReference type="ARBA" id="ARBA00022777"/>
    </source>
</evidence>
<sequence>MTAVVSIQSAVAYGHAGNSAAVFPLQRLGVEVWPVNTVNFSNHTGYPTFRGPLLSVQDVRDVVRGVGERGAFEVTDALLCGYLGTAEVGRAILEAAAAIKRANPAALFCADPVMGDEDKGFYASEGIPEFWRDEVVPAADIMTPNLFELRYLTGTDPRALDDVVAAARALRERGPRVVVVTSVVGDGLGEDAMRMLAVDGEAAWVVETPLIDRAFTGSGDLTTAVFLAHWLRGDGLAGALSATASATYSVLEATTAAGSSELRLVAAQQDLVEPRSRFAARRVD</sequence>
<dbReference type="Proteomes" id="UP000188145">
    <property type="component" value="Chromosome"/>
</dbReference>
<dbReference type="STRING" id="1332264.BW730_05435"/>
<evidence type="ECO:0000256" key="5">
    <source>
        <dbReference type="ARBA" id="ARBA00022840"/>
    </source>
</evidence>
<dbReference type="InterPro" id="IPR004625">
    <property type="entry name" value="PyrdxlKinase"/>
</dbReference>
<dbReference type="OrthoDB" id="9800808at2"/>
<evidence type="ECO:0000313" key="8">
    <source>
        <dbReference type="Proteomes" id="UP000188145"/>
    </source>
</evidence>
<dbReference type="PANTHER" id="PTHR10534">
    <property type="entry name" value="PYRIDOXAL KINASE"/>
    <property type="match status" value="1"/>
</dbReference>
<accession>A0A1Q2CLQ8</accession>
<dbReference type="GO" id="GO:0009443">
    <property type="term" value="P:pyridoxal 5'-phosphate salvage"/>
    <property type="evidence" value="ECO:0007669"/>
    <property type="project" value="InterPro"/>
</dbReference>
<feature type="domain" description="Pyridoxamine kinase/Phosphomethylpyrimidine kinase" evidence="6">
    <location>
        <begin position="80"/>
        <end position="259"/>
    </location>
</feature>
<gene>
    <name evidence="7" type="ORF">BW730_05435</name>
</gene>
<name>A0A1Q2CLQ8_9ACTN</name>
<keyword evidence="2" id="KW-0808">Transferase</keyword>
<dbReference type="AlphaFoldDB" id="A0A1Q2CLQ8"/>
<dbReference type="GO" id="GO:0008478">
    <property type="term" value="F:pyridoxal kinase activity"/>
    <property type="evidence" value="ECO:0007669"/>
    <property type="project" value="UniProtKB-EC"/>
</dbReference>
<dbReference type="EMBL" id="CP019606">
    <property type="protein sequence ID" value="AQP47042.1"/>
    <property type="molecule type" value="Genomic_DNA"/>
</dbReference>